<protein>
    <submittedName>
        <fullName evidence="2">Uncharacterized protein</fullName>
    </submittedName>
</protein>
<keyword evidence="1" id="KW-1133">Transmembrane helix</keyword>
<dbReference type="eggNOG" id="ENOG5033THR">
    <property type="taxonomic scope" value="Bacteria"/>
</dbReference>
<dbReference type="RefSeq" id="WP_008702459.1">
    <property type="nucleotide sequence ID" value="NZ_AKBT01000001.1"/>
</dbReference>
<proteinExistence type="predicted"/>
<dbReference type="KEGG" id="fne:FSDG_02071"/>
<dbReference type="EMBL" id="CP007062">
    <property type="protein sequence ID" value="EEO43512.1"/>
    <property type="molecule type" value="Genomic_DNA"/>
</dbReference>
<keyword evidence="1" id="KW-0812">Transmembrane</keyword>
<evidence type="ECO:0000256" key="1">
    <source>
        <dbReference type="SAM" id="Phobius"/>
    </source>
</evidence>
<accession>A0A140PTM2</accession>
<dbReference type="HOGENOM" id="CLU_060089_0_0_0"/>
<organism evidence="2">
    <name type="scientific">Fusobacterium animalis 7_1</name>
    <dbReference type="NCBI Taxonomy" id="457405"/>
    <lineage>
        <taxon>Bacteria</taxon>
        <taxon>Fusobacteriati</taxon>
        <taxon>Fusobacteriota</taxon>
        <taxon>Fusobacteriia</taxon>
        <taxon>Fusobacteriales</taxon>
        <taxon>Fusobacteriaceae</taxon>
        <taxon>Fusobacterium</taxon>
    </lineage>
</organism>
<dbReference type="AlphaFoldDB" id="A0A140PTM2"/>
<keyword evidence="1" id="KW-0472">Membrane</keyword>
<evidence type="ECO:0000313" key="2">
    <source>
        <dbReference type="EMBL" id="EEO43512.1"/>
    </source>
</evidence>
<feature type="transmembrane region" description="Helical" evidence="1">
    <location>
        <begin position="223"/>
        <end position="243"/>
    </location>
</feature>
<reference evidence="2 3" key="1">
    <citation type="submission" date="2013-11" db="EMBL/GenBank/DDBJ databases">
        <title>The Genome Sequence of Fusobacterium sp. 7_1.</title>
        <authorList>
            <consortium name="The Broad Institute Genome Sequencing Platform"/>
            <person name="Earl A."/>
            <person name="Ward D."/>
            <person name="Feldgarden M."/>
            <person name="Gevers D."/>
            <person name="Strauss J."/>
            <person name="Ambrose C.E."/>
            <person name="Allen-Vercoe E."/>
            <person name="Walker B."/>
            <person name="Young S.K."/>
            <person name="Zeng Q."/>
            <person name="Gargeya S."/>
            <person name="Fitzgerald M."/>
            <person name="Haas B."/>
            <person name="Abouelleil A."/>
            <person name="Alvarado L."/>
            <person name="Arachchi H.M."/>
            <person name="Berlin A.M."/>
            <person name="Chapman S.B."/>
            <person name="Goldberg J."/>
            <person name="Griggs A."/>
            <person name="Gujja S."/>
            <person name="Hansen M."/>
            <person name="Howarth C."/>
            <person name="Imamovic A."/>
            <person name="Larimer J."/>
            <person name="McCowen C."/>
            <person name="Montmayeur A."/>
            <person name="Murphy C."/>
            <person name="Neiman D."/>
            <person name="Pearson M."/>
            <person name="Priest M."/>
            <person name="Roberts A."/>
            <person name="Saif S."/>
            <person name="Shea T."/>
            <person name="Sisk P."/>
            <person name="Sykes S."/>
            <person name="Wortman J."/>
            <person name="Nusbaum C."/>
            <person name="Birren B."/>
        </authorList>
    </citation>
    <scope>NUCLEOTIDE SEQUENCE [LARGE SCALE GENOMIC DNA]</scope>
    <source>
        <strain evidence="2 3">7_1</strain>
    </source>
</reference>
<name>A0A140PTM2_9FUSO</name>
<sequence length="348" mass="41914">MKKIIIMELILAFSIFYLIKYVPNYENTILVLRNDIKIEREEPLERSEEDLFLLKKNIYVKEISNLNGIWVGKTYSYDELKEMSLFFRWLINEGMVDREEYNKETGYFIIEPNKEFYALSENEVKRKLGTNNLNLKKVEKYMKKYGEKPIFTNFYQGYLSKARFVKSELPFYKENVEDENFEKREIGYMMLFRNMMLIISLVNFCSYPYLLKKNRLKIELNKIIPIIVFFFTDTIILVLSFLFKKPWECINTAYIPIYIIFHIIFRNITTGLYFIKMEKVLRKFKDVPQNDIIEKFKMNEEIMSAEFNIFLLVKVILLYLVPMLLTFLLSMIGTALMTVFYFIVFIVL</sequence>
<dbReference type="Proteomes" id="UP000002799">
    <property type="component" value="Chromosome"/>
</dbReference>
<feature type="transmembrane region" description="Helical" evidence="1">
    <location>
        <begin position="190"/>
        <end position="211"/>
    </location>
</feature>
<gene>
    <name evidence="2" type="ORF">FSDG_02071</name>
</gene>
<feature type="transmembrane region" description="Helical" evidence="1">
    <location>
        <begin position="327"/>
        <end position="347"/>
    </location>
</feature>
<feature type="transmembrane region" description="Helical" evidence="1">
    <location>
        <begin position="255"/>
        <end position="275"/>
    </location>
</feature>
<evidence type="ECO:0000313" key="3">
    <source>
        <dbReference type="Proteomes" id="UP000002799"/>
    </source>
</evidence>
<feature type="transmembrane region" description="Helical" evidence="1">
    <location>
        <begin position="302"/>
        <end position="321"/>
    </location>
</feature>